<keyword evidence="3" id="KW-0804">Transcription</keyword>
<keyword evidence="2" id="KW-0238">DNA-binding</keyword>
<dbReference type="SUPFAM" id="SSF53822">
    <property type="entry name" value="Periplasmic binding protein-like I"/>
    <property type="match status" value="1"/>
</dbReference>
<evidence type="ECO:0000259" key="4">
    <source>
        <dbReference type="Pfam" id="PF13377"/>
    </source>
</evidence>
<comment type="caution">
    <text evidence="5">The sequence shown here is derived from an EMBL/GenBank/DDBJ whole genome shotgun (WGS) entry which is preliminary data.</text>
</comment>
<feature type="domain" description="Transcriptional regulator LacI/GalR-like sensor" evidence="4">
    <location>
        <begin position="78"/>
        <end position="246"/>
    </location>
</feature>
<sequence>MVLHITEESADVENAVIAGMLEAEPAGAIVIPVQGDASGWTDAGELPFPVVAVAREIPGRDGDFVAMDQHAAMYAATRHALAQGARSLYFFDEDIDTMTNRIRVESFESAVRAVPEASGHVVPMPTRRFENRTSPWQLEEAYRAVSALLESDAAPDAMLFEDDYHAVGALRALAERGVRVPDDVLVIGYSDHPYTAYLQPSLTTVDVPFDLIAEAAVSLLLRRIAGDRTPPLRRLIPGELVVRESSVRQIVDPTPTM</sequence>
<accession>A0ABQ6K481</accession>
<dbReference type="PANTHER" id="PTHR30146">
    <property type="entry name" value="LACI-RELATED TRANSCRIPTIONAL REPRESSOR"/>
    <property type="match status" value="1"/>
</dbReference>
<dbReference type="PANTHER" id="PTHR30146:SF109">
    <property type="entry name" value="HTH-TYPE TRANSCRIPTIONAL REGULATOR GALS"/>
    <property type="match status" value="1"/>
</dbReference>
<reference evidence="6" key="1">
    <citation type="journal article" date="2019" name="Int. J. Syst. Evol. Microbiol.">
        <title>The Global Catalogue of Microorganisms (GCM) 10K type strain sequencing project: providing services to taxonomists for standard genome sequencing and annotation.</title>
        <authorList>
            <consortium name="The Broad Institute Genomics Platform"/>
            <consortium name="The Broad Institute Genome Sequencing Center for Infectious Disease"/>
            <person name="Wu L."/>
            <person name="Ma J."/>
        </authorList>
    </citation>
    <scope>NUCLEOTIDE SEQUENCE [LARGE SCALE GENOMIC DNA]</scope>
    <source>
        <strain evidence="6">NBRC 108894</strain>
    </source>
</reference>
<keyword evidence="6" id="KW-1185">Reference proteome</keyword>
<evidence type="ECO:0000256" key="1">
    <source>
        <dbReference type="ARBA" id="ARBA00023015"/>
    </source>
</evidence>
<evidence type="ECO:0000256" key="2">
    <source>
        <dbReference type="ARBA" id="ARBA00023125"/>
    </source>
</evidence>
<evidence type="ECO:0000313" key="6">
    <source>
        <dbReference type="Proteomes" id="UP001157034"/>
    </source>
</evidence>
<evidence type="ECO:0000256" key="3">
    <source>
        <dbReference type="ARBA" id="ARBA00023163"/>
    </source>
</evidence>
<evidence type="ECO:0000313" key="5">
    <source>
        <dbReference type="EMBL" id="GMA94114.1"/>
    </source>
</evidence>
<organism evidence="5 6">
    <name type="scientific">Pseudolysinimonas kribbensis</name>
    <dbReference type="NCBI Taxonomy" id="433641"/>
    <lineage>
        <taxon>Bacteria</taxon>
        <taxon>Bacillati</taxon>
        <taxon>Actinomycetota</taxon>
        <taxon>Actinomycetes</taxon>
        <taxon>Micrococcales</taxon>
        <taxon>Microbacteriaceae</taxon>
        <taxon>Pseudolysinimonas</taxon>
    </lineage>
</organism>
<keyword evidence="1" id="KW-0805">Transcription regulation</keyword>
<proteinExistence type="predicted"/>
<dbReference type="InterPro" id="IPR028082">
    <property type="entry name" value="Peripla_BP_I"/>
</dbReference>
<gene>
    <name evidence="5" type="primary">lacI_1</name>
    <name evidence="5" type="ORF">GCM10025881_09380</name>
</gene>
<dbReference type="EMBL" id="BSVB01000001">
    <property type="protein sequence ID" value="GMA94114.1"/>
    <property type="molecule type" value="Genomic_DNA"/>
</dbReference>
<dbReference type="CDD" id="cd06267">
    <property type="entry name" value="PBP1_LacI_sugar_binding-like"/>
    <property type="match status" value="1"/>
</dbReference>
<protein>
    <submittedName>
        <fullName evidence="5">LacI family transcriptional regulator</fullName>
    </submittedName>
</protein>
<dbReference type="Pfam" id="PF13377">
    <property type="entry name" value="Peripla_BP_3"/>
    <property type="match status" value="1"/>
</dbReference>
<dbReference type="Proteomes" id="UP001157034">
    <property type="component" value="Unassembled WGS sequence"/>
</dbReference>
<name>A0ABQ6K481_9MICO</name>
<dbReference type="Gene3D" id="3.40.50.2300">
    <property type="match status" value="2"/>
</dbReference>
<dbReference type="InterPro" id="IPR046335">
    <property type="entry name" value="LacI/GalR-like_sensor"/>
</dbReference>